<proteinExistence type="predicted"/>
<dbReference type="Proteomes" id="UP000030645">
    <property type="component" value="Unassembled WGS sequence"/>
</dbReference>
<dbReference type="AlphaFoldDB" id="W9RY47"/>
<gene>
    <name evidence="1" type="ORF">L484_027511</name>
</gene>
<evidence type="ECO:0000313" key="1">
    <source>
        <dbReference type="EMBL" id="EXC17322.1"/>
    </source>
</evidence>
<evidence type="ECO:0000313" key="2">
    <source>
        <dbReference type="Proteomes" id="UP000030645"/>
    </source>
</evidence>
<keyword evidence="2" id="KW-1185">Reference proteome</keyword>
<protein>
    <submittedName>
        <fullName evidence="1">Uncharacterized protein</fullName>
    </submittedName>
</protein>
<organism evidence="1 2">
    <name type="scientific">Morus notabilis</name>
    <dbReference type="NCBI Taxonomy" id="981085"/>
    <lineage>
        <taxon>Eukaryota</taxon>
        <taxon>Viridiplantae</taxon>
        <taxon>Streptophyta</taxon>
        <taxon>Embryophyta</taxon>
        <taxon>Tracheophyta</taxon>
        <taxon>Spermatophyta</taxon>
        <taxon>Magnoliopsida</taxon>
        <taxon>eudicotyledons</taxon>
        <taxon>Gunneridae</taxon>
        <taxon>Pentapetalae</taxon>
        <taxon>rosids</taxon>
        <taxon>fabids</taxon>
        <taxon>Rosales</taxon>
        <taxon>Moraceae</taxon>
        <taxon>Moreae</taxon>
        <taxon>Morus</taxon>
    </lineage>
</organism>
<sequence>MLPDVLQPRDHQAALSLYRDGGHSTILLGGGLVCPNEQLPHHMWIDEKGDHVLRSVREIEKANVGKTVTPKFDADTHEGKSS</sequence>
<reference evidence="2" key="1">
    <citation type="submission" date="2013-01" db="EMBL/GenBank/DDBJ databases">
        <title>Draft Genome Sequence of a Mulberry Tree, Morus notabilis C.K. Schneid.</title>
        <authorList>
            <person name="He N."/>
            <person name="Zhao S."/>
        </authorList>
    </citation>
    <scope>NUCLEOTIDE SEQUENCE</scope>
</reference>
<name>W9RY47_9ROSA</name>
<dbReference type="EMBL" id="KE345811">
    <property type="protein sequence ID" value="EXC17322.1"/>
    <property type="molecule type" value="Genomic_DNA"/>
</dbReference>
<accession>W9RY47</accession>